<keyword evidence="3" id="KW-1185">Reference proteome</keyword>
<evidence type="ECO:0000256" key="1">
    <source>
        <dbReference type="SAM" id="MobiDB-lite"/>
    </source>
</evidence>
<sequence length="107" mass="11415">MPAYVTSAHGCPGDSLNGRAGRWGSAAPHSDLSAGLPSPGFNYRPRPLPPPPVREGREPFQVRTIIRVLPLRPTSSTSGCGSQSEISYMPFSFLIDLVCAWSSATDT</sequence>
<dbReference type="Proteomes" id="UP001221898">
    <property type="component" value="Unassembled WGS sequence"/>
</dbReference>
<name>A0AAD7WZF7_9TELE</name>
<organism evidence="2 3">
    <name type="scientific">Aldrovandia affinis</name>
    <dbReference type="NCBI Taxonomy" id="143900"/>
    <lineage>
        <taxon>Eukaryota</taxon>
        <taxon>Metazoa</taxon>
        <taxon>Chordata</taxon>
        <taxon>Craniata</taxon>
        <taxon>Vertebrata</taxon>
        <taxon>Euteleostomi</taxon>
        <taxon>Actinopterygii</taxon>
        <taxon>Neopterygii</taxon>
        <taxon>Teleostei</taxon>
        <taxon>Notacanthiformes</taxon>
        <taxon>Halosauridae</taxon>
        <taxon>Aldrovandia</taxon>
    </lineage>
</organism>
<dbReference type="AlphaFoldDB" id="A0AAD7WZF7"/>
<comment type="caution">
    <text evidence="2">The sequence shown here is derived from an EMBL/GenBank/DDBJ whole genome shotgun (WGS) entry which is preliminary data.</text>
</comment>
<gene>
    <name evidence="2" type="ORF">AAFF_G00064170</name>
</gene>
<proteinExistence type="predicted"/>
<evidence type="ECO:0000313" key="3">
    <source>
        <dbReference type="Proteomes" id="UP001221898"/>
    </source>
</evidence>
<reference evidence="2" key="1">
    <citation type="journal article" date="2023" name="Science">
        <title>Genome structures resolve the early diversification of teleost fishes.</title>
        <authorList>
            <person name="Parey E."/>
            <person name="Louis A."/>
            <person name="Montfort J."/>
            <person name="Bouchez O."/>
            <person name="Roques C."/>
            <person name="Iampietro C."/>
            <person name="Lluch J."/>
            <person name="Castinel A."/>
            <person name="Donnadieu C."/>
            <person name="Desvignes T."/>
            <person name="Floi Bucao C."/>
            <person name="Jouanno E."/>
            <person name="Wen M."/>
            <person name="Mejri S."/>
            <person name="Dirks R."/>
            <person name="Jansen H."/>
            <person name="Henkel C."/>
            <person name="Chen W.J."/>
            <person name="Zahm M."/>
            <person name="Cabau C."/>
            <person name="Klopp C."/>
            <person name="Thompson A.W."/>
            <person name="Robinson-Rechavi M."/>
            <person name="Braasch I."/>
            <person name="Lecointre G."/>
            <person name="Bobe J."/>
            <person name="Postlethwait J.H."/>
            <person name="Berthelot C."/>
            <person name="Roest Crollius H."/>
            <person name="Guiguen Y."/>
        </authorList>
    </citation>
    <scope>NUCLEOTIDE SEQUENCE</scope>
    <source>
        <strain evidence="2">NC1722</strain>
    </source>
</reference>
<accession>A0AAD7WZF7</accession>
<evidence type="ECO:0000313" key="2">
    <source>
        <dbReference type="EMBL" id="KAJ8413819.1"/>
    </source>
</evidence>
<protein>
    <submittedName>
        <fullName evidence="2">Uncharacterized protein</fullName>
    </submittedName>
</protein>
<feature type="region of interest" description="Disordered" evidence="1">
    <location>
        <begin position="1"/>
        <end position="59"/>
    </location>
</feature>
<dbReference type="EMBL" id="JAINUG010000014">
    <property type="protein sequence ID" value="KAJ8413819.1"/>
    <property type="molecule type" value="Genomic_DNA"/>
</dbReference>